<keyword evidence="2" id="KW-1185">Reference proteome</keyword>
<evidence type="ECO:0000313" key="2">
    <source>
        <dbReference type="Proteomes" id="UP000292884"/>
    </source>
</evidence>
<reference evidence="1 2" key="1">
    <citation type="submission" date="2019-02" db="EMBL/GenBank/DDBJ databases">
        <title>Pedobacter sp. RP-1-13 sp. nov., isolated from Arctic soil.</title>
        <authorList>
            <person name="Dahal R.H."/>
        </authorList>
    </citation>
    <scope>NUCLEOTIDE SEQUENCE [LARGE SCALE GENOMIC DNA]</scope>
    <source>
        <strain evidence="1 2">RP-1-13</strain>
    </source>
</reference>
<accession>A0A4R0MMR8</accession>
<comment type="caution">
    <text evidence="1">The sequence shown here is derived from an EMBL/GenBank/DDBJ whole genome shotgun (WGS) entry which is preliminary data.</text>
</comment>
<sequence>MGHTSKIAFSGDKRLLIEERASLTTKDILDNNGKKIDEIVTKEDISYVVYVYQKGSKNGLSYHLDSFRQEKGIVFNVDSIIKGLSLDQQPVLSIDLGKPIEVLKEKDVEIEKFLNSKKKPSDPDSIFRYYDRGLRNIDFSFSEKLDRQKNSKLVKTLFIYNQTNVLEGSKEYTTPRRVMETSMNRINQDVNLLKEVFLKFESDKKTEKLLK</sequence>
<evidence type="ECO:0000313" key="1">
    <source>
        <dbReference type="EMBL" id="TCC88039.1"/>
    </source>
</evidence>
<organism evidence="1 2">
    <name type="scientific">Pedobacter frigiditerrae</name>
    <dbReference type="NCBI Taxonomy" id="2530452"/>
    <lineage>
        <taxon>Bacteria</taxon>
        <taxon>Pseudomonadati</taxon>
        <taxon>Bacteroidota</taxon>
        <taxon>Sphingobacteriia</taxon>
        <taxon>Sphingobacteriales</taxon>
        <taxon>Sphingobacteriaceae</taxon>
        <taxon>Pedobacter</taxon>
    </lineage>
</organism>
<dbReference type="EMBL" id="SJSK01000006">
    <property type="protein sequence ID" value="TCC88039.1"/>
    <property type="molecule type" value="Genomic_DNA"/>
</dbReference>
<dbReference type="Proteomes" id="UP000292884">
    <property type="component" value="Unassembled WGS sequence"/>
</dbReference>
<dbReference type="AlphaFoldDB" id="A0A4R0MMR8"/>
<gene>
    <name evidence="1" type="ORF">EZ428_20160</name>
</gene>
<name>A0A4R0MMR8_9SPHI</name>
<protein>
    <submittedName>
        <fullName evidence="1">Uncharacterized protein</fullName>
    </submittedName>
</protein>
<proteinExistence type="predicted"/>